<feature type="region of interest" description="Disordered" evidence="1">
    <location>
        <begin position="77"/>
        <end position="110"/>
    </location>
</feature>
<comment type="caution">
    <text evidence="2">The sequence shown here is derived from an EMBL/GenBank/DDBJ whole genome shotgun (WGS) entry which is preliminary data.</text>
</comment>
<evidence type="ECO:0000256" key="1">
    <source>
        <dbReference type="SAM" id="MobiDB-lite"/>
    </source>
</evidence>
<feature type="region of interest" description="Disordered" evidence="1">
    <location>
        <begin position="1"/>
        <end position="34"/>
    </location>
</feature>
<protein>
    <submittedName>
        <fullName evidence="2">Uncharacterized protein</fullName>
    </submittedName>
</protein>
<evidence type="ECO:0000313" key="3">
    <source>
        <dbReference type="Proteomes" id="UP001630127"/>
    </source>
</evidence>
<dbReference type="Proteomes" id="UP001630127">
    <property type="component" value="Unassembled WGS sequence"/>
</dbReference>
<reference evidence="2 3" key="1">
    <citation type="submission" date="2024-11" db="EMBL/GenBank/DDBJ databases">
        <title>A near-complete genome assembly of Cinchona calisaya.</title>
        <authorList>
            <person name="Lian D.C."/>
            <person name="Zhao X.W."/>
            <person name="Wei L."/>
        </authorList>
    </citation>
    <scope>NUCLEOTIDE SEQUENCE [LARGE SCALE GENOMIC DNA]</scope>
    <source>
        <tissue evidence="2">Nenye</tissue>
    </source>
</reference>
<feature type="compositionally biased region" description="Polar residues" evidence="1">
    <location>
        <begin position="90"/>
        <end position="104"/>
    </location>
</feature>
<keyword evidence="3" id="KW-1185">Reference proteome</keyword>
<gene>
    <name evidence="2" type="ORF">ACH5RR_021596</name>
</gene>
<organism evidence="2 3">
    <name type="scientific">Cinchona calisaya</name>
    <dbReference type="NCBI Taxonomy" id="153742"/>
    <lineage>
        <taxon>Eukaryota</taxon>
        <taxon>Viridiplantae</taxon>
        <taxon>Streptophyta</taxon>
        <taxon>Embryophyta</taxon>
        <taxon>Tracheophyta</taxon>
        <taxon>Spermatophyta</taxon>
        <taxon>Magnoliopsida</taxon>
        <taxon>eudicotyledons</taxon>
        <taxon>Gunneridae</taxon>
        <taxon>Pentapetalae</taxon>
        <taxon>asterids</taxon>
        <taxon>lamiids</taxon>
        <taxon>Gentianales</taxon>
        <taxon>Rubiaceae</taxon>
        <taxon>Cinchonoideae</taxon>
        <taxon>Cinchoneae</taxon>
        <taxon>Cinchona</taxon>
    </lineage>
</organism>
<accession>A0ABD2ZKP4</accession>
<proteinExistence type="predicted"/>
<dbReference type="EMBL" id="JBJUIK010000009">
    <property type="protein sequence ID" value="KAL3519007.1"/>
    <property type="molecule type" value="Genomic_DNA"/>
</dbReference>
<name>A0ABD2ZKP4_9GENT</name>
<feature type="compositionally biased region" description="Low complexity" evidence="1">
    <location>
        <begin position="8"/>
        <end position="19"/>
    </location>
</feature>
<dbReference type="AlphaFoldDB" id="A0ABD2ZKP4"/>
<sequence>MASRNIQVSSKVVGKSSSTVRRDDISSVSPWTHSKSKEVVTMTDHIGDDWTRTQTVITFGVRKHESSESKKLASILEDSMSNEVSHDKSLNVSDADSNTGSPSKSLMKEQRQLDSALFEVSYTSSL</sequence>
<evidence type="ECO:0000313" key="2">
    <source>
        <dbReference type="EMBL" id="KAL3519007.1"/>
    </source>
</evidence>